<keyword evidence="8 11" id="KW-0472">Membrane</keyword>
<feature type="domain" description="General secretion pathway GspH" evidence="12">
    <location>
        <begin position="44"/>
        <end position="137"/>
    </location>
</feature>
<evidence type="ECO:0000313" key="14">
    <source>
        <dbReference type="Proteomes" id="UP000187408"/>
    </source>
</evidence>
<keyword evidence="7 11" id="KW-1133">Transmembrane helix</keyword>
<reference evidence="13 14" key="1">
    <citation type="submission" date="2016-10" db="EMBL/GenBank/DDBJ databases">
        <title>Genome sequence of a sulfur-reducing bacterium Desulfurobacterium indicum K6013.</title>
        <authorList>
            <person name="Cao J."/>
            <person name="Shao Z."/>
            <person name="Alain K."/>
            <person name="Jebbar M."/>
        </authorList>
    </citation>
    <scope>NUCLEOTIDE SEQUENCE [LARGE SCALE GENOMIC DNA]</scope>
    <source>
        <strain evidence="13 14">K6013</strain>
    </source>
</reference>
<evidence type="ECO:0000256" key="1">
    <source>
        <dbReference type="ARBA" id="ARBA00004377"/>
    </source>
</evidence>
<dbReference type="NCBIfam" id="TIGR02532">
    <property type="entry name" value="IV_pilin_GFxxxE"/>
    <property type="match status" value="1"/>
</dbReference>
<keyword evidence="4" id="KW-0488">Methylation</keyword>
<dbReference type="STRING" id="1914305.BLW93_00185"/>
<comment type="caution">
    <text evidence="13">The sequence shown here is derived from an EMBL/GenBank/DDBJ whole genome shotgun (WGS) entry which is preliminary data.</text>
</comment>
<dbReference type="GO" id="GO:0015627">
    <property type="term" value="C:type II protein secretion system complex"/>
    <property type="evidence" value="ECO:0007669"/>
    <property type="project" value="InterPro"/>
</dbReference>
<evidence type="ECO:0000256" key="11">
    <source>
        <dbReference type="SAM" id="Phobius"/>
    </source>
</evidence>
<dbReference type="Gene3D" id="3.30.700.10">
    <property type="entry name" value="Glycoprotein, Type 4 Pilin"/>
    <property type="match status" value="1"/>
</dbReference>
<dbReference type="AlphaFoldDB" id="A0A1R1MND9"/>
<evidence type="ECO:0000256" key="2">
    <source>
        <dbReference type="ARBA" id="ARBA00021549"/>
    </source>
</evidence>
<dbReference type="InterPro" id="IPR012902">
    <property type="entry name" value="N_methyl_site"/>
</dbReference>
<proteinExistence type="inferred from homology"/>
<keyword evidence="5" id="KW-0997">Cell inner membrane</keyword>
<comment type="subcellular location">
    <subcellularLocation>
        <location evidence="1">Cell inner membrane</location>
        <topology evidence="1">Single-pass membrane protein</topology>
    </subcellularLocation>
</comment>
<evidence type="ECO:0000256" key="3">
    <source>
        <dbReference type="ARBA" id="ARBA00022475"/>
    </source>
</evidence>
<feature type="transmembrane region" description="Helical" evidence="11">
    <location>
        <begin position="14"/>
        <end position="33"/>
    </location>
</feature>
<evidence type="ECO:0000259" key="12">
    <source>
        <dbReference type="Pfam" id="PF12019"/>
    </source>
</evidence>
<evidence type="ECO:0000256" key="5">
    <source>
        <dbReference type="ARBA" id="ARBA00022519"/>
    </source>
</evidence>
<dbReference type="Pfam" id="PF12019">
    <property type="entry name" value="GspH"/>
    <property type="match status" value="1"/>
</dbReference>
<comment type="similarity">
    <text evidence="9">Belongs to the GSP H family.</text>
</comment>
<sequence length="147" mass="16194">MKILKRKGFTLTELIVSIVIAGILSIIAIPKIITWIHYSKVRQAAEELTSDLIWSQSLAMEKGSSKVVINSDNYEIYAPATNSTPIKTISIDSPITLTPSFSGGTNYINFKRNKLPVQNGNITVSGYGISYKITISAISGRIYLQRL</sequence>
<organism evidence="13 14">
    <name type="scientific">Desulfurobacterium indicum</name>
    <dbReference type="NCBI Taxonomy" id="1914305"/>
    <lineage>
        <taxon>Bacteria</taxon>
        <taxon>Pseudomonadati</taxon>
        <taxon>Aquificota</taxon>
        <taxon>Aquificia</taxon>
        <taxon>Desulfurobacteriales</taxon>
        <taxon>Desulfurobacteriaceae</taxon>
        <taxon>Desulfurobacterium</taxon>
    </lineage>
</organism>
<evidence type="ECO:0000256" key="10">
    <source>
        <dbReference type="ARBA" id="ARBA00030775"/>
    </source>
</evidence>
<dbReference type="GO" id="GO:0005886">
    <property type="term" value="C:plasma membrane"/>
    <property type="evidence" value="ECO:0007669"/>
    <property type="project" value="UniProtKB-SubCell"/>
</dbReference>
<evidence type="ECO:0000256" key="9">
    <source>
        <dbReference type="ARBA" id="ARBA00025772"/>
    </source>
</evidence>
<dbReference type="InterPro" id="IPR022346">
    <property type="entry name" value="T2SS_GspH"/>
</dbReference>
<protein>
    <recommendedName>
        <fullName evidence="2">Type II secretion system protein H</fullName>
    </recommendedName>
    <alternativeName>
        <fullName evidence="10">General secretion pathway protein H</fullName>
    </alternativeName>
</protein>
<evidence type="ECO:0000256" key="6">
    <source>
        <dbReference type="ARBA" id="ARBA00022692"/>
    </source>
</evidence>
<dbReference type="Proteomes" id="UP000187408">
    <property type="component" value="Unassembled WGS sequence"/>
</dbReference>
<dbReference type="EMBL" id="MOEN01000001">
    <property type="protein sequence ID" value="OMH41341.1"/>
    <property type="molecule type" value="Genomic_DNA"/>
</dbReference>
<dbReference type="GO" id="GO:0030420">
    <property type="term" value="P:establishment of competence for transformation"/>
    <property type="evidence" value="ECO:0007669"/>
    <property type="project" value="InterPro"/>
</dbReference>
<accession>A0A1R1MND9</accession>
<evidence type="ECO:0000256" key="4">
    <source>
        <dbReference type="ARBA" id="ARBA00022481"/>
    </source>
</evidence>
<dbReference type="RefSeq" id="WP_076712090.1">
    <property type="nucleotide sequence ID" value="NZ_MOEN01000001.1"/>
</dbReference>
<keyword evidence="3" id="KW-1003">Cell membrane</keyword>
<evidence type="ECO:0000256" key="7">
    <source>
        <dbReference type="ARBA" id="ARBA00022989"/>
    </source>
</evidence>
<keyword evidence="14" id="KW-1185">Reference proteome</keyword>
<dbReference type="OrthoDB" id="15240at2"/>
<dbReference type="Pfam" id="PF07963">
    <property type="entry name" value="N_methyl"/>
    <property type="match status" value="1"/>
</dbReference>
<gene>
    <name evidence="13" type="ORF">BLW93_00185</name>
</gene>
<evidence type="ECO:0000256" key="8">
    <source>
        <dbReference type="ARBA" id="ARBA00023136"/>
    </source>
</evidence>
<evidence type="ECO:0000313" key="13">
    <source>
        <dbReference type="EMBL" id="OMH41341.1"/>
    </source>
</evidence>
<name>A0A1R1MND9_9BACT</name>
<keyword evidence="6 11" id="KW-0812">Transmembrane</keyword>
<dbReference type="GO" id="GO:0015628">
    <property type="term" value="P:protein secretion by the type II secretion system"/>
    <property type="evidence" value="ECO:0007669"/>
    <property type="project" value="InterPro"/>
</dbReference>
<dbReference type="PIRSF" id="PIRSF021292">
    <property type="entry name" value="Competence_ComGD"/>
    <property type="match status" value="1"/>
</dbReference>
<dbReference type="SUPFAM" id="SSF54523">
    <property type="entry name" value="Pili subunits"/>
    <property type="match status" value="1"/>
</dbReference>
<dbReference type="InterPro" id="IPR045584">
    <property type="entry name" value="Pilin-like"/>
</dbReference>
<dbReference type="InterPro" id="IPR016785">
    <property type="entry name" value="ComGD"/>
</dbReference>